<reference evidence="1 2" key="1">
    <citation type="journal article" date="2014" name="Int. J. Syst. Evol. Microbiol.">
        <title>Leptospira mayottensis sp. nov., a pathogenic species of the genus Leptospira isolated from humans.</title>
        <authorList>
            <person name="Bourhy P."/>
            <person name="Collet L."/>
            <person name="Brisse S."/>
            <person name="Picardeau M."/>
        </authorList>
    </citation>
    <scope>NUCLEOTIDE SEQUENCE [LARGE SCALE GENOMIC DNA]</scope>
    <source>
        <strain evidence="1 2">200901122</strain>
    </source>
</reference>
<protein>
    <submittedName>
        <fullName evidence="1">Uncharacterized protein</fullName>
    </submittedName>
</protein>
<sequence length="42" mass="4927">MVFPFHSQKSNGFFNRFVLAREKPATTQITPIPLFVRFLPFV</sequence>
<dbReference type="AlphaFoldDB" id="A0AA87MTZ6"/>
<name>A0AA87MTZ6_9LEPT</name>
<accession>A0AA87MTZ6</accession>
<dbReference type="Proteomes" id="UP000001343">
    <property type="component" value="Unassembled WGS sequence"/>
</dbReference>
<gene>
    <name evidence="1" type="ORF">LEP1GSC125_3989</name>
</gene>
<comment type="caution">
    <text evidence="1">The sequence shown here is derived from an EMBL/GenBank/DDBJ whole genome shotgun (WGS) entry which is preliminary data.</text>
</comment>
<dbReference type="EMBL" id="AKWM02000007">
    <property type="protein sequence ID" value="EKS01712.1"/>
    <property type="molecule type" value="Genomic_DNA"/>
</dbReference>
<evidence type="ECO:0000313" key="1">
    <source>
        <dbReference type="EMBL" id="EKS01712.1"/>
    </source>
</evidence>
<organism evidence="1 2">
    <name type="scientific">Leptospira mayottensis 200901122</name>
    <dbReference type="NCBI Taxonomy" id="1193010"/>
    <lineage>
        <taxon>Bacteria</taxon>
        <taxon>Pseudomonadati</taxon>
        <taxon>Spirochaetota</taxon>
        <taxon>Spirochaetia</taxon>
        <taxon>Leptospirales</taxon>
        <taxon>Leptospiraceae</taxon>
        <taxon>Leptospira</taxon>
    </lineage>
</organism>
<proteinExistence type="predicted"/>
<evidence type="ECO:0000313" key="2">
    <source>
        <dbReference type="Proteomes" id="UP000001343"/>
    </source>
</evidence>